<sequence>MLLNSLEFIKVFETDYLTLRYSAKEKLIWNEWRGDIPSPQLREAMLYASNFILEQNIELILADFTCMCAPTMQDQVWIAKHTAELLQHSRLRRVANLLAQDIFRQRAIENIYEKASQTPMPCETRDFVSEEDALIWLLSD</sequence>
<organism evidence="1 2">
    <name type="scientific">Pontibacter ummariensis</name>
    <dbReference type="NCBI Taxonomy" id="1610492"/>
    <lineage>
        <taxon>Bacteria</taxon>
        <taxon>Pseudomonadati</taxon>
        <taxon>Bacteroidota</taxon>
        <taxon>Cytophagia</taxon>
        <taxon>Cytophagales</taxon>
        <taxon>Hymenobacteraceae</taxon>
        <taxon>Pontibacter</taxon>
    </lineage>
</organism>
<evidence type="ECO:0008006" key="3">
    <source>
        <dbReference type="Google" id="ProtNLM"/>
    </source>
</evidence>
<dbReference type="OrthoDB" id="851916at2"/>
<dbReference type="RefSeq" id="WP_089320394.1">
    <property type="nucleotide sequence ID" value="NZ_FZOQ01000016.1"/>
</dbReference>
<gene>
    <name evidence="1" type="ORF">SAMN06296052_11641</name>
</gene>
<evidence type="ECO:0000313" key="2">
    <source>
        <dbReference type="Proteomes" id="UP000198432"/>
    </source>
</evidence>
<reference evidence="2" key="1">
    <citation type="submission" date="2017-06" db="EMBL/GenBank/DDBJ databases">
        <authorList>
            <person name="Varghese N."/>
            <person name="Submissions S."/>
        </authorList>
    </citation>
    <scope>NUCLEOTIDE SEQUENCE [LARGE SCALE GENOMIC DNA]</scope>
    <source>
        <strain evidence="2">NKM1</strain>
    </source>
</reference>
<evidence type="ECO:0000313" key="1">
    <source>
        <dbReference type="EMBL" id="SNS89818.1"/>
    </source>
</evidence>
<name>A0A239I925_9BACT</name>
<dbReference type="Proteomes" id="UP000198432">
    <property type="component" value="Unassembled WGS sequence"/>
</dbReference>
<keyword evidence="2" id="KW-1185">Reference proteome</keyword>
<dbReference type="EMBL" id="FZOQ01000016">
    <property type="protein sequence ID" value="SNS89818.1"/>
    <property type="molecule type" value="Genomic_DNA"/>
</dbReference>
<protein>
    <recommendedName>
        <fullName evidence="3">SpoIIAA-like</fullName>
    </recommendedName>
</protein>
<proteinExistence type="predicted"/>
<accession>A0A239I925</accession>
<dbReference type="AlphaFoldDB" id="A0A239I925"/>